<dbReference type="EMBL" id="RSCE01000013">
    <property type="protein sequence ID" value="RSH78125.1"/>
    <property type="molecule type" value="Genomic_DNA"/>
</dbReference>
<sequence length="228" mass="24366">MSFSRARTNAELVDRMVGKGLITSLRVAEALKGVDRKNYVPSDWAAYEDSPQRIGFNATISAPHMHAHACENLLTHLDAANDTEGGAVLDVGSGSGYLTAVLHRLAPRATVIGIDHLQGLADLARTNLAKDGVTIGPASKIDIVCGDGRKGWPAHAPYQVIHVGAAAPSIPDALVDQLAAPGRMFIPVGVVEQDIWQVDKDASGAVIRKKLFGVMYVPLTDKEKQWTE</sequence>
<dbReference type="SUPFAM" id="SSF53335">
    <property type="entry name" value="S-adenosyl-L-methionine-dependent methyltransferases"/>
    <property type="match status" value="1"/>
</dbReference>
<evidence type="ECO:0000256" key="4">
    <source>
        <dbReference type="ARBA" id="ARBA00022490"/>
    </source>
</evidence>
<proteinExistence type="inferred from homology"/>
<dbReference type="GO" id="GO:0004719">
    <property type="term" value="F:protein-L-isoaspartate (D-aspartate) O-methyltransferase activity"/>
    <property type="evidence" value="ECO:0007669"/>
    <property type="project" value="UniProtKB-EC"/>
</dbReference>
<dbReference type="OrthoDB" id="73890at2759"/>
<keyword evidence="9" id="KW-1185">Reference proteome</keyword>
<dbReference type="Pfam" id="PF01135">
    <property type="entry name" value="PCMT"/>
    <property type="match status" value="1"/>
</dbReference>
<dbReference type="Proteomes" id="UP000279236">
    <property type="component" value="Unassembled WGS sequence"/>
</dbReference>
<dbReference type="AlphaFoldDB" id="A0A427XGV2"/>
<accession>A0A427XGV2</accession>
<keyword evidence="7" id="KW-0949">S-adenosyl-L-methionine</keyword>
<dbReference type="EC" id="2.1.1.77" evidence="3"/>
<evidence type="ECO:0000256" key="5">
    <source>
        <dbReference type="ARBA" id="ARBA00022603"/>
    </source>
</evidence>
<dbReference type="GeneID" id="39587124"/>
<dbReference type="GO" id="GO:0005737">
    <property type="term" value="C:cytoplasm"/>
    <property type="evidence" value="ECO:0007669"/>
    <property type="project" value="UniProtKB-SubCell"/>
</dbReference>
<dbReference type="NCBIfam" id="TIGR00080">
    <property type="entry name" value="pimt"/>
    <property type="match status" value="1"/>
</dbReference>
<organism evidence="8 9">
    <name type="scientific">Apiotrichum porosum</name>
    <dbReference type="NCBI Taxonomy" id="105984"/>
    <lineage>
        <taxon>Eukaryota</taxon>
        <taxon>Fungi</taxon>
        <taxon>Dikarya</taxon>
        <taxon>Basidiomycota</taxon>
        <taxon>Agaricomycotina</taxon>
        <taxon>Tremellomycetes</taxon>
        <taxon>Trichosporonales</taxon>
        <taxon>Trichosporonaceae</taxon>
        <taxon>Apiotrichum</taxon>
    </lineage>
</organism>
<evidence type="ECO:0000313" key="9">
    <source>
        <dbReference type="Proteomes" id="UP000279236"/>
    </source>
</evidence>
<evidence type="ECO:0000256" key="3">
    <source>
        <dbReference type="ARBA" id="ARBA00011890"/>
    </source>
</evidence>
<dbReference type="RefSeq" id="XP_028473272.1">
    <property type="nucleotide sequence ID" value="XM_028618316.1"/>
</dbReference>
<dbReference type="GO" id="GO:0032259">
    <property type="term" value="P:methylation"/>
    <property type="evidence" value="ECO:0007669"/>
    <property type="project" value="UniProtKB-KW"/>
</dbReference>
<protein>
    <recommendedName>
        <fullName evidence="3">protein-L-isoaspartate(D-aspartate) O-methyltransferase</fullName>
        <ecNumber evidence="3">2.1.1.77</ecNumber>
    </recommendedName>
</protein>
<name>A0A427XGV2_9TREE</name>
<dbReference type="InterPro" id="IPR029063">
    <property type="entry name" value="SAM-dependent_MTases_sf"/>
</dbReference>
<dbReference type="Gene3D" id="3.40.50.150">
    <property type="entry name" value="Vaccinia Virus protein VP39"/>
    <property type="match status" value="1"/>
</dbReference>
<evidence type="ECO:0000256" key="1">
    <source>
        <dbReference type="ARBA" id="ARBA00004496"/>
    </source>
</evidence>
<keyword evidence="5" id="KW-0489">Methyltransferase</keyword>
<comment type="similarity">
    <text evidence="2">Belongs to the methyltransferase superfamily. L-isoaspartyl/D-aspartyl protein methyltransferase family.</text>
</comment>
<dbReference type="PANTHER" id="PTHR11579:SF0">
    <property type="entry name" value="PROTEIN-L-ISOASPARTATE(D-ASPARTATE) O-METHYLTRANSFERASE"/>
    <property type="match status" value="1"/>
</dbReference>
<evidence type="ECO:0000256" key="2">
    <source>
        <dbReference type="ARBA" id="ARBA00005369"/>
    </source>
</evidence>
<dbReference type="InterPro" id="IPR000682">
    <property type="entry name" value="PCMT"/>
</dbReference>
<dbReference type="CDD" id="cd02440">
    <property type="entry name" value="AdoMet_MTases"/>
    <property type="match status" value="1"/>
</dbReference>
<keyword evidence="4" id="KW-0963">Cytoplasm</keyword>
<gene>
    <name evidence="8" type="ORF">EHS24_002581</name>
</gene>
<dbReference type="STRING" id="105984.A0A427XGV2"/>
<comment type="caution">
    <text evidence="8">The sequence shown here is derived from an EMBL/GenBank/DDBJ whole genome shotgun (WGS) entry which is preliminary data.</text>
</comment>
<keyword evidence="6" id="KW-0808">Transferase</keyword>
<comment type="subcellular location">
    <subcellularLocation>
        <location evidence="1">Cytoplasm</location>
    </subcellularLocation>
</comment>
<evidence type="ECO:0000256" key="7">
    <source>
        <dbReference type="ARBA" id="ARBA00022691"/>
    </source>
</evidence>
<evidence type="ECO:0000256" key="6">
    <source>
        <dbReference type="ARBA" id="ARBA00022679"/>
    </source>
</evidence>
<evidence type="ECO:0000313" key="8">
    <source>
        <dbReference type="EMBL" id="RSH78125.1"/>
    </source>
</evidence>
<reference evidence="8 9" key="1">
    <citation type="submission" date="2018-11" db="EMBL/GenBank/DDBJ databases">
        <title>Genome sequence of Apiotrichum porosum DSM 27194.</title>
        <authorList>
            <person name="Aliyu H."/>
            <person name="Gorte O."/>
            <person name="Ochsenreither K."/>
        </authorList>
    </citation>
    <scope>NUCLEOTIDE SEQUENCE [LARGE SCALE GENOMIC DNA]</scope>
    <source>
        <strain evidence="8 9">DSM 27194</strain>
    </source>
</reference>
<dbReference type="PANTHER" id="PTHR11579">
    <property type="entry name" value="PROTEIN-L-ISOASPARTATE O-METHYLTRANSFERASE"/>
    <property type="match status" value="1"/>
</dbReference>